<dbReference type="RefSeq" id="WP_155667717.1">
    <property type="nucleotide sequence ID" value="NZ_WOCA01000003.1"/>
</dbReference>
<evidence type="ECO:0000313" key="2">
    <source>
        <dbReference type="Proteomes" id="UP000469125"/>
    </source>
</evidence>
<dbReference type="PROSITE" id="PS51257">
    <property type="entry name" value="PROKAR_LIPOPROTEIN"/>
    <property type="match status" value="1"/>
</dbReference>
<keyword evidence="2" id="KW-1185">Reference proteome</keyword>
<reference evidence="1 2" key="1">
    <citation type="submission" date="2019-11" db="EMBL/GenBank/DDBJ databases">
        <authorList>
            <person name="Li X."/>
        </authorList>
    </citation>
    <scope>NUCLEOTIDE SEQUENCE [LARGE SCALE GENOMIC DNA]</scope>
    <source>
        <strain evidence="1 2">L9</strain>
    </source>
</reference>
<comment type="caution">
    <text evidence="1">The sequence shown here is derived from an EMBL/GenBank/DDBJ whole genome shotgun (WGS) entry which is preliminary data.</text>
</comment>
<gene>
    <name evidence="1" type="ORF">GMD78_05365</name>
</gene>
<evidence type="ECO:0008006" key="3">
    <source>
        <dbReference type="Google" id="ProtNLM"/>
    </source>
</evidence>
<protein>
    <recommendedName>
        <fullName evidence="3">Lipoprotein</fullName>
    </recommendedName>
</protein>
<dbReference type="EMBL" id="WOCA01000003">
    <property type="protein sequence ID" value="MUK87828.1"/>
    <property type="molecule type" value="Genomic_DNA"/>
</dbReference>
<dbReference type="Proteomes" id="UP000469125">
    <property type="component" value="Unassembled WGS sequence"/>
</dbReference>
<name>A0A6N8FKL0_9BACI</name>
<proteinExistence type="predicted"/>
<organism evidence="1 2">
    <name type="scientific">Ornithinibacillus caprae</name>
    <dbReference type="NCBI Taxonomy" id="2678566"/>
    <lineage>
        <taxon>Bacteria</taxon>
        <taxon>Bacillati</taxon>
        <taxon>Bacillota</taxon>
        <taxon>Bacilli</taxon>
        <taxon>Bacillales</taxon>
        <taxon>Bacillaceae</taxon>
        <taxon>Ornithinibacillus</taxon>
    </lineage>
</organism>
<evidence type="ECO:0000313" key="1">
    <source>
        <dbReference type="EMBL" id="MUK87828.1"/>
    </source>
</evidence>
<sequence>MKYLVLIGSIILLGVIIGCSEEKEAFDDENINIEVKSNTIEIKNESGFDLDNLSLKISYPYDAEKSNNTSAERETVKFVEDFNIRSDKTREISMPLKLKEDGIETINLEIDLKGNVVEGNEKVPFNIGGSLSGLVINP</sequence>
<dbReference type="AlphaFoldDB" id="A0A6N8FKL0"/>
<accession>A0A6N8FKL0</accession>